<reference evidence="5 6" key="1">
    <citation type="submission" date="2016-04" db="EMBL/GenBank/DDBJ databases">
        <title>Evolutionary innovation and constraint leading to complex multicellularity in the Ascomycota.</title>
        <authorList>
            <person name="Cisse O."/>
            <person name="Nguyen A."/>
            <person name="Hewitt D.A."/>
            <person name="Jedd G."/>
            <person name="Stajich J.E."/>
        </authorList>
    </citation>
    <scope>NUCLEOTIDE SEQUENCE [LARGE SCALE GENOMIC DNA]</scope>
    <source>
        <strain evidence="5 6">DAH-3</strain>
    </source>
</reference>
<dbReference type="Gene3D" id="3.30.410.10">
    <property type="entry name" value="Cholesterol Oxidase, domain 2"/>
    <property type="match status" value="1"/>
</dbReference>
<dbReference type="OrthoDB" id="413885at2759"/>
<keyword evidence="6" id="KW-1185">Reference proteome</keyword>
<protein>
    <submittedName>
        <fullName evidence="5">Cellobiose dehydrogenase</fullName>
    </submittedName>
</protein>
<comment type="cofactor">
    <cofactor evidence="2">
        <name>FAD</name>
        <dbReference type="ChEBI" id="CHEBI:57692"/>
    </cofactor>
</comment>
<gene>
    <name evidence="5" type="ORF">NEOLI_002254</name>
</gene>
<evidence type="ECO:0000256" key="3">
    <source>
        <dbReference type="RuleBase" id="RU003968"/>
    </source>
</evidence>
<dbReference type="InterPro" id="IPR036188">
    <property type="entry name" value="FAD/NAD-bd_sf"/>
</dbReference>
<evidence type="ECO:0000313" key="6">
    <source>
        <dbReference type="Proteomes" id="UP000186594"/>
    </source>
</evidence>
<dbReference type="Proteomes" id="UP000186594">
    <property type="component" value="Unassembled WGS sequence"/>
</dbReference>
<dbReference type="Pfam" id="PF05199">
    <property type="entry name" value="GMC_oxred_C"/>
    <property type="match status" value="1"/>
</dbReference>
<dbReference type="InterPro" id="IPR012132">
    <property type="entry name" value="GMC_OxRdtase"/>
</dbReference>
<keyword evidence="3" id="KW-0285">Flavoprotein</keyword>
<feature type="domain" description="Glucose-methanol-choline oxidoreductase N-terminal" evidence="4">
    <location>
        <begin position="140"/>
        <end position="163"/>
    </location>
</feature>
<dbReference type="Gene3D" id="3.50.50.60">
    <property type="entry name" value="FAD/NAD(P)-binding domain"/>
    <property type="match status" value="1"/>
</dbReference>
<name>A0A1U7LHD2_NEOID</name>
<dbReference type="PIRSF" id="PIRSF000137">
    <property type="entry name" value="Alcohol_oxidase"/>
    <property type="match status" value="1"/>
</dbReference>
<dbReference type="InterPro" id="IPR000172">
    <property type="entry name" value="GMC_OxRdtase_N"/>
</dbReference>
<accession>A0A1U7LHD2</accession>
<dbReference type="PROSITE" id="PS00623">
    <property type="entry name" value="GMC_OXRED_1"/>
    <property type="match status" value="1"/>
</dbReference>
<evidence type="ECO:0000256" key="2">
    <source>
        <dbReference type="PIRSR" id="PIRSR000137-2"/>
    </source>
</evidence>
<proteinExistence type="inferred from homology"/>
<dbReference type="InterPro" id="IPR053208">
    <property type="entry name" value="GMC_Oxidoreductase_CD"/>
</dbReference>
<dbReference type="GO" id="GO:0050660">
    <property type="term" value="F:flavin adenine dinucleotide binding"/>
    <property type="evidence" value="ECO:0007669"/>
    <property type="project" value="InterPro"/>
</dbReference>
<organism evidence="5 6">
    <name type="scientific">Neolecta irregularis (strain DAH-3)</name>
    <dbReference type="NCBI Taxonomy" id="1198029"/>
    <lineage>
        <taxon>Eukaryota</taxon>
        <taxon>Fungi</taxon>
        <taxon>Dikarya</taxon>
        <taxon>Ascomycota</taxon>
        <taxon>Taphrinomycotina</taxon>
        <taxon>Neolectales</taxon>
        <taxon>Neolectaceae</taxon>
        <taxon>Neolecta</taxon>
    </lineage>
</organism>
<dbReference type="PANTHER" id="PTHR47190">
    <property type="entry name" value="DEHYDROGENASE, PUTATIVE-RELATED"/>
    <property type="match status" value="1"/>
</dbReference>
<dbReference type="Pfam" id="PF00732">
    <property type="entry name" value="GMC_oxred_N"/>
    <property type="match status" value="1"/>
</dbReference>
<sequence length="639" mass="68400">MVSVKFTVHDRCYIREVSDLLKQLLESGDTESSMKMQSIITVFLASVVLADWTTRQWDAIVVGSGPAGIIVADRLSEVGLSTLMLESGGPSYWIAGRLERPSWLTNTNLSRVDVPGLYSSIFSSSSSPLLCGNRYNAFGGCTIGGGSAINAGLYFRPPDSDFDVTFPEGWHADSFSSAFHKLQTRILGTSIPSADGKVYLNSTYNVTSEFLHKAGYVKYQLNSEYNNKKKAYGRTIFDYEGGQRGGPVKTYLQSALSRSNFALVSGATVVNATRVGPKISSIVVSYNSTTRTIVLNDRGLLVFSGGALFSPQLLMASAIGPETQLGNLAGAGKISADRMDWIINEAVGENLYDNPDTLLVFESDAVQPYTYSYEQPIVSDEKLYLSKRSGPYAYPGETMVLFDSVVSSDNRTVAVHLSSAIGVVKGQFEIRVYGTSGLRSRGKVTLDSLFRPFQAGTLYSDPAGLDATDVAGYIQKLLAAASGSGINCLNLDSTSTITQITEWITSNAGQTNHWGGSCSLGTVVDTNTRVIGTDNLFVVDGSVVPGLLSVNPQMAIMAVAELASEKILQLRGSSSMAVSAMSTGVQTRSIIAATATPLGETFTLNATSPLTNSHSKGYSSLSMSTVFCIFSLAFWVLFA</sequence>
<feature type="binding site" evidence="2">
    <location>
        <position position="269"/>
    </location>
    <ligand>
        <name>FAD</name>
        <dbReference type="ChEBI" id="CHEBI:57692"/>
    </ligand>
</feature>
<feature type="binding site" evidence="2">
    <location>
        <position position="541"/>
    </location>
    <ligand>
        <name>FAD</name>
        <dbReference type="ChEBI" id="CHEBI:57692"/>
    </ligand>
</feature>
<dbReference type="SUPFAM" id="SSF54373">
    <property type="entry name" value="FAD-linked reductases, C-terminal domain"/>
    <property type="match status" value="1"/>
</dbReference>
<dbReference type="SUPFAM" id="SSF51905">
    <property type="entry name" value="FAD/NAD(P)-binding domain"/>
    <property type="match status" value="1"/>
</dbReference>
<evidence type="ECO:0000256" key="1">
    <source>
        <dbReference type="ARBA" id="ARBA00010790"/>
    </source>
</evidence>
<evidence type="ECO:0000313" key="5">
    <source>
        <dbReference type="EMBL" id="OLL22054.1"/>
    </source>
</evidence>
<dbReference type="AlphaFoldDB" id="A0A1U7LHD2"/>
<dbReference type="PANTHER" id="PTHR47190:SF1">
    <property type="entry name" value="GLUCOSE-METHANOL-CHOLINE OXIDOREDUCTASE N-TERMINAL DOMAIN-CONTAINING PROTEIN"/>
    <property type="match status" value="1"/>
</dbReference>
<dbReference type="OMA" id="YLWACAL"/>
<comment type="caution">
    <text evidence="5">The sequence shown here is derived from an EMBL/GenBank/DDBJ whole genome shotgun (WGS) entry which is preliminary data.</text>
</comment>
<evidence type="ECO:0000259" key="4">
    <source>
        <dbReference type="PROSITE" id="PS00623"/>
    </source>
</evidence>
<dbReference type="GO" id="GO:0016614">
    <property type="term" value="F:oxidoreductase activity, acting on CH-OH group of donors"/>
    <property type="evidence" value="ECO:0007669"/>
    <property type="project" value="InterPro"/>
</dbReference>
<dbReference type="InterPro" id="IPR007867">
    <property type="entry name" value="GMC_OxRtase_C"/>
</dbReference>
<keyword evidence="2 3" id="KW-0274">FAD</keyword>
<feature type="binding site" evidence="2">
    <location>
        <begin position="552"/>
        <end position="553"/>
    </location>
    <ligand>
        <name>FAD</name>
        <dbReference type="ChEBI" id="CHEBI:57692"/>
    </ligand>
</feature>
<comment type="similarity">
    <text evidence="1 3">Belongs to the GMC oxidoreductase family.</text>
</comment>
<dbReference type="EMBL" id="LXFE01003940">
    <property type="protein sequence ID" value="OLL22054.1"/>
    <property type="molecule type" value="Genomic_DNA"/>
</dbReference>
<dbReference type="STRING" id="1198029.A0A1U7LHD2"/>